<dbReference type="InterPro" id="IPR013785">
    <property type="entry name" value="Aldolase_TIM"/>
</dbReference>
<evidence type="ECO:0000256" key="14">
    <source>
        <dbReference type="PIRSR" id="PIRSR000130-1"/>
    </source>
</evidence>
<dbReference type="SMART" id="SM00116">
    <property type="entry name" value="CBS"/>
    <property type="match status" value="2"/>
</dbReference>
<feature type="domain" description="CBS" evidence="20">
    <location>
        <begin position="94"/>
        <end position="150"/>
    </location>
</feature>
<dbReference type="PIRSF" id="PIRSF000130">
    <property type="entry name" value="IMPDH"/>
    <property type="match status" value="1"/>
</dbReference>
<feature type="binding site" evidence="13">
    <location>
        <position position="471"/>
    </location>
    <ligand>
        <name>K(+)</name>
        <dbReference type="ChEBI" id="CHEBI:29103"/>
        <note>ligand shared between two tetrameric partners</note>
    </ligand>
</feature>
<comment type="caution">
    <text evidence="13">Lacks conserved residue(s) required for the propagation of feature annotation.</text>
</comment>
<dbReference type="InterPro" id="IPR001093">
    <property type="entry name" value="IMP_DH_GMPRt"/>
</dbReference>
<dbReference type="GO" id="GO:0003938">
    <property type="term" value="F:IMP dehydrogenase activity"/>
    <property type="evidence" value="ECO:0007669"/>
    <property type="project" value="UniProtKB-UniRule"/>
</dbReference>
<dbReference type="SUPFAM" id="SSF51412">
    <property type="entry name" value="Inosine monophosphate dehydrogenase (IMPDH)"/>
    <property type="match status" value="1"/>
</dbReference>
<comment type="function">
    <text evidence="13">Catalyzes the conversion of inosine 5'-phosphate (IMP) to xanthosine 5'-phosphate (XMP), the first committed and rate-limiting step in the de novo synthesis of guanine nucleotides, and therefore plays an important role in the regulation of cell growth.</text>
</comment>
<dbReference type="InterPro" id="IPR015875">
    <property type="entry name" value="IMP_DH/GMP_Rdtase_CS"/>
</dbReference>
<evidence type="ECO:0000256" key="11">
    <source>
        <dbReference type="ARBA" id="ARBA00023122"/>
    </source>
</evidence>
<feature type="binding site" evidence="13">
    <location>
        <position position="247"/>
    </location>
    <ligand>
        <name>NAD(+)</name>
        <dbReference type="ChEBI" id="CHEBI:57540"/>
    </ligand>
</feature>
<feature type="binding site" evidence="13">
    <location>
        <position position="469"/>
    </location>
    <ligand>
        <name>K(+)</name>
        <dbReference type="ChEBI" id="CHEBI:29103"/>
        <note>ligand shared between two tetrameric partners</note>
    </ligand>
</feature>
<evidence type="ECO:0000256" key="3">
    <source>
        <dbReference type="ARBA" id="ARBA00011881"/>
    </source>
</evidence>
<keyword evidence="6 13" id="KW-0332">GMP biosynthesis</keyword>
<evidence type="ECO:0000313" key="22">
    <source>
        <dbReference type="Proteomes" id="UP000257323"/>
    </source>
</evidence>
<keyword evidence="9 13" id="KW-0560">Oxidoreductase</keyword>
<feature type="active site" description="Proton acceptor" evidence="13 14">
    <location>
        <position position="400"/>
    </location>
</feature>
<comment type="cofactor">
    <cofactor evidence="1 13">
        <name>K(+)</name>
        <dbReference type="ChEBI" id="CHEBI:29103"/>
    </cofactor>
</comment>
<feature type="binding site" evidence="13 15">
    <location>
        <begin position="297"/>
        <end position="299"/>
    </location>
    <ligand>
        <name>NAD(+)</name>
        <dbReference type="ChEBI" id="CHEBI:57540"/>
    </ligand>
</feature>
<keyword evidence="11 17" id="KW-0129">CBS domain</keyword>
<dbReference type="SUPFAM" id="SSF54631">
    <property type="entry name" value="CBS-domain pair"/>
    <property type="match status" value="1"/>
</dbReference>
<feature type="binding site" description="in other chain" evidence="13 16">
    <location>
        <position position="299"/>
    </location>
    <ligand>
        <name>K(+)</name>
        <dbReference type="ChEBI" id="CHEBI:29103"/>
        <note>ligand shared between two tetrameric partners</note>
    </ligand>
</feature>
<evidence type="ECO:0000256" key="8">
    <source>
        <dbReference type="ARBA" id="ARBA00022958"/>
    </source>
</evidence>
<evidence type="ECO:0000256" key="9">
    <source>
        <dbReference type="ARBA" id="ARBA00023002"/>
    </source>
</evidence>
<evidence type="ECO:0000256" key="5">
    <source>
        <dbReference type="ARBA" id="ARBA00022737"/>
    </source>
</evidence>
<feature type="binding site" evidence="15">
    <location>
        <begin position="247"/>
        <end position="249"/>
    </location>
    <ligand>
        <name>NAD(+)</name>
        <dbReference type="ChEBI" id="CHEBI:57540"/>
    </ligand>
</feature>
<sequence length="487" mass="53085">MLDEKLKEGLTFDDVLIMPARSEVLPTAADVSTWLTRNIPLKIPILSSAMDTVTTSRMAIALAQQGGIGIIHRNMSVEDQAEEVDKVKRHESGMIVEPITLRPTDKIHRALELMKKYRISGLPVTDENNRLVGILTNRDIRFETRLDIQVSEIMTRELITVPVGTPLEEAEKLFHKHKVEKILIVDDNYHLKGLITYKDILKRIQYPLASKDKLGRLRVGAAVGVGAEVMDRVAALVKAGCDVIVVDTAHGHSQRVMDTVKLIRKNYPELNLIAGNIATAEAAEDLIKLGVDAVKVGIGPGSICTTRVVAGVGVPQITAISDVYKVTSKHNIPLIADGGIKYSGDITKAIAAGASTVMLGNLLAGTDESPGEVVIYQGRAYKTYRGMGSLEAMKDGSRDRYFQDTVTEATKLVPEGIEGRVPYKGSAVSIVQMLVGGLKAGMGYAGCRTIEELQKKARFIKITQAALRESHVHDVVITKEAPNYHLD</sequence>
<dbReference type="CDD" id="cd04601">
    <property type="entry name" value="CBS_pair_IMPDH"/>
    <property type="match status" value="1"/>
</dbReference>
<keyword evidence="7 13" id="KW-0658">Purine biosynthesis</keyword>
<dbReference type="SMART" id="SM01240">
    <property type="entry name" value="IMPDH"/>
    <property type="match status" value="1"/>
</dbReference>
<dbReference type="HAMAP" id="MF_01964">
    <property type="entry name" value="IMPDH"/>
    <property type="match status" value="1"/>
</dbReference>
<organism evidence="21 22">
    <name type="scientific">Candidatus Saccharicenans subterraneus</name>
    <dbReference type="NCBI Taxonomy" id="2508984"/>
    <lineage>
        <taxon>Bacteria</taxon>
        <taxon>Candidatus Aminicenantota</taxon>
        <taxon>Candidatus Aminicenantia</taxon>
        <taxon>Candidatus Aminicenantales</taxon>
        <taxon>Candidatus Saccharicenantaceae</taxon>
        <taxon>Candidatus Saccharicenans</taxon>
    </lineage>
</organism>
<feature type="binding site" evidence="13">
    <location>
        <begin position="360"/>
        <end position="361"/>
    </location>
    <ligand>
        <name>IMP</name>
        <dbReference type="ChEBI" id="CHEBI:58053"/>
    </ligand>
</feature>
<dbReference type="AlphaFoldDB" id="A0A3E2BKP6"/>
<keyword evidence="5" id="KW-0677">Repeat</keyword>
<keyword evidence="10 13" id="KW-0520">NAD</keyword>
<dbReference type="InterPro" id="IPR005990">
    <property type="entry name" value="IMP_DH"/>
</dbReference>
<dbReference type="PROSITE" id="PS51371">
    <property type="entry name" value="CBS"/>
    <property type="match status" value="2"/>
</dbReference>
<dbReference type="UniPathway" id="UPA00601">
    <property type="reaction ID" value="UER00295"/>
</dbReference>
<feature type="domain" description="CBS" evidence="20">
    <location>
        <begin position="154"/>
        <end position="210"/>
    </location>
</feature>
<evidence type="ECO:0000256" key="10">
    <source>
        <dbReference type="ARBA" id="ARBA00023027"/>
    </source>
</evidence>
<keyword evidence="4 13" id="KW-0479">Metal-binding</keyword>
<feature type="binding site" evidence="13">
    <location>
        <position position="415"/>
    </location>
    <ligand>
        <name>IMP</name>
        <dbReference type="ChEBI" id="CHEBI:58053"/>
    </ligand>
</feature>
<evidence type="ECO:0000256" key="2">
    <source>
        <dbReference type="ARBA" id="ARBA00005502"/>
    </source>
</evidence>
<dbReference type="Proteomes" id="UP000257323">
    <property type="component" value="Unassembled WGS sequence"/>
</dbReference>
<evidence type="ECO:0000256" key="17">
    <source>
        <dbReference type="PROSITE-ProRule" id="PRU00703"/>
    </source>
</evidence>
<dbReference type="EC" id="1.1.1.205" evidence="13 19"/>
<feature type="active site" description="Thioimidate intermediate" evidence="13 14">
    <location>
        <position position="304"/>
    </location>
</feature>
<comment type="subunit">
    <text evidence="3 13">Homotetramer.</text>
</comment>
<reference evidence="21 22" key="1">
    <citation type="submission" date="2018-08" db="EMBL/GenBank/DDBJ databases">
        <title>Genome analysis of the thermophilic bacterium of the candidate phylum Aminicenantes from deep subsurface aquifer revealed its physiology and ecological role.</title>
        <authorList>
            <person name="Kadnikov V.V."/>
            <person name="Mardanov A.V."/>
            <person name="Beletsky A.V."/>
            <person name="Karnachuk O.V."/>
            <person name="Ravin N.V."/>
        </authorList>
    </citation>
    <scope>NUCLEOTIDE SEQUENCE [LARGE SCALE GENOMIC DNA]</scope>
    <source>
        <strain evidence="21">BY38</strain>
    </source>
</reference>
<comment type="pathway">
    <text evidence="13 19">Purine metabolism; XMP biosynthesis via de novo pathway; XMP from IMP: step 1/1.</text>
</comment>
<evidence type="ECO:0000256" key="6">
    <source>
        <dbReference type="ARBA" id="ARBA00022749"/>
    </source>
</evidence>
<dbReference type="InterPro" id="IPR000644">
    <property type="entry name" value="CBS_dom"/>
</dbReference>
<dbReference type="PANTHER" id="PTHR11911:SF111">
    <property type="entry name" value="INOSINE-5'-MONOPHOSPHATE DEHYDROGENASE"/>
    <property type="match status" value="1"/>
</dbReference>
<name>A0A3E2BKP6_9BACT</name>
<comment type="catalytic activity">
    <reaction evidence="12 13 19">
        <text>IMP + NAD(+) + H2O = XMP + NADH + H(+)</text>
        <dbReference type="Rhea" id="RHEA:11708"/>
        <dbReference type="ChEBI" id="CHEBI:15377"/>
        <dbReference type="ChEBI" id="CHEBI:15378"/>
        <dbReference type="ChEBI" id="CHEBI:57464"/>
        <dbReference type="ChEBI" id="CHEBI:57540"/>
        <dbReference type="ChEBI" id="CHEBI:57945"/>
        <dbReference type="ChEBI" id="CHEBI:58053"/>
        <dbReference type="EC" id="1.1.1.205"/>
    </reaction>
</comment>
<comment type="similarity">
    <text evidence="2 13 18">Belongs to the IMPDH/GMPR family.</text>
</comment>
<feature type="binding site" evidence="13">
    <location>
        <begin position="384"/>
        <end position="388"/>
    </location>
    <ligand>
        <name>IMP</name>
        <dbReference type="ChEBI" id="CHEBI:58053"/>
    </ligand>
</feature>
<gene>
    <name evidence="13" type="primary">guaB</name>
    <name evidence="21" type="ORF">OP8BY_0429</name>
</gene>
<evidence type="ECO:0000256" key="1">
    <source>
        <dbReference type="ARBA" id="ARBA00001958"/>
    </source>
</evidence>
<protein>
    <recommendedName>
        <fullName evidence="13 19">Inosine-5'-monophosphate dehydrogenase</fullName>
        <shortName evidence="13">IMP dehydrogenase</shortName>
        <shortName evidence="13">IMPD</shortName>
        <shortName evidence="13">IMPDH</shortName>
        <ecNumber evidence="13 19">1.1.1.205</ecNumber>
    </recommendedName>
</protein>
<evidence type="ECO:0000256" key="19">
    <source>
        <dbReference type="RuleBase" id="RU003928"/>
    </source>
</evidence>
<feature type="binding site" evidence="13">
    <location>
        <position position="470"/>
    </location>
    <ligand>
        <name>K(+)</name>
        <dbReference type="ChEBI" id="CHEBI:29103"/>
        <note>ligand shared between two tetrameric partners</note>
    </ligand>
</feature>
<dbReference type="Gene3D" id="3.20.20.70">
    <property type="entry name" value="Aldolase class I"/>
    <property type="match status" value="1"/>
</dbReference>
<accession>A0A3E2BKP6</accession>
<evidence type="ECO:0000256" key="4">
    <source>
        <dbReference type="ARBA" id="ARBA00022723"/>
    </source>
</evidence>
<dbReference type="EMBL" id="QUAH01000010">
    <property type="protein sequence ID" value="RFT15320.1"/>
    <property type="molecule type" value="Genomic_DNA"/>
</dbReference>
<dbReference type="PANTHER" id="PTHR11911">
    <property type="entry name" value="INOSINE-5-MONOPHOSPHATE DEHYDROGENASE RELATED"/>
    <property type="match status" value="1"/>
</dbReference>
<comment type="activity regulation">
    <text evidence="13">Mycophenolic acid (MPA) is a non-competitive inhibitor that prevents formation of the closed enzyme conformation by binding to the same site as the amobile flap. In contrast, mizoribine monophosphate (MZP) is a competitive inhibitor that induces the closed conformation. MPA is a potent inhibitor of mammalian IMPDHs but a poor inhibitor of the bacterial enzymes. MZP is a more potent inhibitor of bacterial IMPDH.</text>
</comment>
<evidence type="ECO:0000256" key="16">
    <source>
        <dbReference type="PIRSR" id="PIRSR000130-4"/>
    </source>
</evidence>
<dbReference type="GO" id="GO:0006183">
    <property type="term" value="P:GTP biosynthetic process"/>
    <property type="evidence" value="ECO:0007669"/>
    <property type="project" value="TreeGrafter"/>
</dbReference>
<dbReference type="InterPro" id="IPR046342">
    <property type="entry name" value="CBS_dom_sf"/>
</dbReference>
<dbReference type="GO" id="GO:0000166">
    <property type="term" value="F:nucleotide binding"/>
    <property type="evidence" value="ECO:0007669"/>
    <property type="project" value="UniProtKB-UniRule"/>
</dbReference>
<evidence type="ECO:0000256" key="18">
    <source>
        <dbReference type="RuleBase" id="RU003927"/>
    </source>
</evidence>
<feature type="binding site" description="in other chain" evidence="13 16">
    <location>
        <position position="304"/>
    </location>
    <ligand>
        <name>K(+)</name>
        <dbReference type="ChEBI" id="CHEBI:29103"/>
        <note>ligand shared between two tetrameric partners</note>
    </ligand>
</feature>
<feature type="binding site" evidence="13">
    <location>
        <position position="302"/>
    </location>
    <ligand>
        <name>IMP</name>
        <dbReference type="ChEBI" id="CHEBI:58053"/>
    </ligand>
</feature>
<dbReference type="FunFam" id="3.20.20.70:FF:000003">
    <property type="entry name" value="GMP reductase"/>
    <property type="match status" value="1"/>
</dbReference>
<evidence type="ECO:0000256" key="12">
    <source>
        <dbReference type="ARBA" id="ARBA00048028"/>
    </source>
</evidence>
<evidence type="ECO:0000256" key="7">
    <source>
        <dbReference type="ARBA" id="ARBA00022755"/>
    </source>
</evidence>
<evidence type="ECO:0000256" key="13">
    <source>
        <dbReference type="HAMAP-Rule" id="MF_01964"/>
    </source>
</evidence>
<dbReference type="NCBIfam" id="TIGR01302">
    <property type="entry name" value="IMP_dehydrog"/>
    <property type="match status" value="1"/>
</dbReference>
<dbReference type="Pfam" id="PF00478">
    <property type="entry name" value="IMPDH"/>
    <property type="match status" value="1"/>
</dbReference>
<dbReference type="CDD" id="cd00381">
    <property type="entry name" value="IMPDH"/>
    <property type="match status" value="1"/>
</dbReference>
<evidence type="ECO:0000313" key="21">
    <source>
        <dbReference type="EMBL" id="RFT15320.1"/>
    </source>
</evidence>
<keyword evidence="8 13" id="KW-0630">Potassium</keyword>
<comment type="caution">
    <text evidence="21">The sequence shown here is derived from an EMBL/GenBank/DDBJ whole genome shotgun (WGS) entry which is preliminary data.</text>
</comment>
<dbReference type="Pfam" id="PF00571">
    <property type="entry name" value="CBS"/>
    <property type="match status" value="2"/>
</dbReference>
<dbReference type="PROSITE" id="PS00487">
    <property type="entry name" value="IMP_DH_GMP_RED"/>
    <property type="match status" value="1"/>
</dbReference>
<evidence type="ECO:0000256" key="15">
    <source>
        <dbReference type="PIRSR" id="PIRSR000130-3"/>
    </source>
</evidence>
<dbReference type="GO" id="GO:0046872">
    <property type="term" value="F:metal ion binding"/>
    <property type="evidence" value="ECO:0007669"/>
    <property type="project" value="UniProtKB-UniRule"/>
</dbReference>
<proteinExistence type="inferred from homology"/>
<feature type="binding site" description="in other chain" evidence="13 16">
    <location>
        <position position="301"/>
    </location>
    <ligand>
        <name>K(+)</name>
        <dbReference type="ChEBI" id="CHEBI:29103"/>
        <note>ligand shared between two tetrameric partners</note>
    </ligand>
</feature>
<dbReference type="GO" id="GO:0006177">
    <property type="term" value="P:GMP biosynthetic process"/>
    <property type="evidence" value="ECO:0007669"/>
    <property type="project" value="UniProtKB-UniRule"/>
</dbReference>
<evidence type="ECO:0000259" key="20">
    <source>
        <dbReference type="PROSITE" id="PS51371"/>
    </source>
</evidence>
<feature type="binding site" evidence="13">
    <location>
        <begin position="337"/>
        <end position="339"/>
    </location>
    <ligand>
        <name>IMP</name>
        <dbReference type="ChEBI" id="CHEBI:58053"/>
    </ligand>
</feature>